<feature type="transmembrane region" description="Helical" evidence="1">
    <location>
        <begin position="12"/>
        <end position="29"/>
    </location>
</feature>
<feature type="transmembrane region" description="Helical" evidence="1">
    <location>
        <begin position="92"/>
        <end position="114"/>
    </location>
</feature>
<gene>
    <name evidence="2" type="ORF">NFC81_14330</name>
</gene>
<accession>A0AB38YEX6</accession>
<keyword evidence="1" id="KW-1133">Transmembrane helix</keyword>
<dbReference type="RefSeq" id="WP_304995155.1">
    <property type="nucleotide sequence ID" value="NZ_CP101717.1"/>
</dbReference>
<evidence type="ECO:0000313" key="2">
    <source>
        <dbReference type="EMBL" id="WLD57872.1"/>
    </source>
</evidence>
<keyword evidence="1" id="KW-0472">Membrane</keyword>
<feature type="transmembrane region" description="Helical" evidence="1">
    <location>
        <begin position="64"/>
        <end position="86"/>
    </location>
</feature>
<keyword evidence="1" id="KW-0812">Transmembrane</keyword>
<feature type="transmembrane region" description="Helical" evidence="1">
    <location>
        <begin position="35"/>
        <end position="52"/>
    </location>
</feature>
<name>A0AB38YEX6_9GAMM</name>
<protein>
    <submittedName>
        <fullName evidence="2">Uncharacterized protein</fullName>
    </submittedName>
</protein>
<dbReference type="EMBL" id="CP101717">
    <property type="protein sequence ID" value="WLD57872.1"/>
    <property type="molecule type" value="Genomic_DNA"/>
</dbReference>
<evidence type="ECO:0000256" key="1">
    <source>
        <dbReference type="SAM" id="Phobius"/>
    </source>
</evidence>
<organism evidence="2">
    <name type="scientific">Salinispirillum sp. LH 10-3-1</name>
    <dbReference type="NCBI Taxonomy" id="2952525"/>
    <lineage>
        <taxon>Bacteria</taxon>
        <taxon>Pseudomonadati</taxon>
        <taxon>Pseudomonadota</taxon>
        <taxon>Gammaproteobacteria</taxon>
        <taxon>Oceanospirillales</taxon>
        <taxon>Saccharospirillaceae</taxon>
        <taxon>Salinispirillum</taxon>
    </lineage>
</organism>
<dbReference type="AlphaFoldDB" id="A0AB38YEX6"/>
<reference evidence="2" key="1">
    <citation type="submission" date="2022-07" db="EMBL/GenBank/DDBJ databases">
        <title>Complete genome sequence of Salinispirillum sp. LH10-3-1 capable of multiple carbohydrate inversion isolated from a soda lake.</title>
        <authorList>
            <person name="Liu J."/>
            <person name="Zhai Y."/>
            <person name="Zhang H."/>
            <person name="Yang H."/>
            <person name="Qu J."/>
            <person name="Li J."/>
        </authorList>
    </citation>
    <scope>NUCLEOTIDE SEQUENCE</scope>
    <source>
        <strain evidence="2">LH 10-3-1</strain>
    </source>
</reference>
<proteinExistence type="predicted"/>
<sequence length="120" mass="13122">MLKTLCLWGRRLALLVLAALAPAYLLAALYGVPAFFVIASLLVVLGAVLLFVRQRFTGRKPQGWSYIAFTLALFLLVWQPMVALHAHYAPPGLAVVVNHLTYVIAGLVLAGLYFSREGRA</sequence>